<evidence type="ECO:0000259" key="2">
    <source>
        <dbReference type="Pfam" id="PF09414"/>
    </source>
</evidence>
<dbReference type="Proteomes" id="UP001465755">
    <property type="component" value="Unassembled WGS sequence"/>
</dbReference>
<dbReference type="InterPro" id="IPR021122">
    <property type="entry name" value="RNA_ligase_dom_REL/Rnl2"/>
</dbReference>
<accession>A0AAW1NYG2</accession>
<reference evidence="3 4" key="1">
    <citation type="journal article" date="2024" name="Nat. Commun.">
        <title>Phylogenomics reveals the evolutionary origins of lichenization in chlorophyte algae.</title>
        <authorList>
            <person name="Puginier C."/>
            <person name="Libourel C."/>
            <person name="Otte J."/>
            <person name="Skaloud P."/>
            <person name="Haon M."/>
            <person name="Grisel S."/>
            <person name="Petersen M."/>
            <person name="Berrin J.G."/>
            <person name="Delaux P.M."/>
            <person name="Dal Grande F."/>
            <person name="Keller J."/>
        </authorList>
    </citation>
    <scope>NUCLEOTIDE SEQUENCE [LARGE SCALE GENOMIC DNA]</scope>
    <source>
        <strain evidence="3 4">SAG 2036</strain>
    </source>
</reference>
<dbReference type="EMBL" id="JALJOQ010000063">
    <property type="protein sequence ID" value="KAK9803065.1"/>
    <property type="molecule type" value="Genomic_DNA"/>
</dbReference>
<evidence type="ECO:0000313" key="4">
    <source>
        <dbReference type="Proteomes" id="UP001465755"/>
    </source>
</evidence>
<organism evidence="3 4">
    <name type="scientific">Symbiochloris irregularis</name>
    <dbReference type="NCBI Taxonomy" id="706552"/>
    <lineage>
        <taxon>Eukaryota</taxon>
        <taxon>Viridiplantae</taxon>
        <taxon>Chlorophyta</taxon>
        <taxon>core chlorophytes</taxon>
        <taxon>Trebouxiophyceae</taxon>
        <taxon>Trebouxiales</taxon>
        <taxon>Trebouxiaceae</taxon>
        <taxon>Symbiochloris</taxon>
    </lineage>
</organism>
<evidence type="ECO:0000313" key="3">
    <source>
        <dbReference type="EMBL" id="KAK9803065.1"/>
    </source>
</evidence>
<keyword evidence="4" id="KW-1185">Reference proteome</keyword>
<proteinExistence type="predicted"/>
<dbReference type="Gene3D" id="3.30.470.30">
    <property type="entry name" value="DNA ligase/mRNA capping enzyme"/>
    <property type="match status" value="1"/>
</dbReference>
<dbReference type="SUPFAM" id="SSF56091">
    <property type="entry name" value="DNA ligase/mRNA capping enzyme, catalytic domain"/>
    <property type="match status" value="1"/>
</dbReference>
<comment type="caution">
    <text evidence="3">The sequence shown here is derived from an EMBL/GenBank/DDBJ whole genome shotgun (WGS) entry which is preliminary data.</text>
</comment>
<protein>
    <recommendedName>
        <fullName evidence="2">RNA ligase domain-containing protein</fullName>
    </recommendedName>
</protein>
<dbReference type="PANTHER" id="PTHR43883">
    <property type="entry name" value="SLR0207 PROTEIN"/>
    <property type="match status" value="1"/>
</dbReference>
<sequence length="247" mass="26907">MWCQVRPQSKHSHLAVRLVASRSRQAAFERLGLAHGRQRVSLTPASGRGKDSQSSPTAPGKYPRTPHLPFSPGVAVDDLQCSAADTQVFQGSQVVITEKLDGGNCCIHAGKVFARTHSAEATHASFAPVKALAAAWWEVEPQLALFGENMTAVHSIKYDALRSNFYLFGVLDCQTQEWFSWDDVEATAASLLIPTAPVLYFGTFASSMSIQKWMEAAIRLPSSVGEHAPREGFVIRTSAGMQKGVHR</sequence>
<dbReference type="Pfam" id="PF09414">
    <property type="entry name" value="RNA_ligase"/>
    <property type="match status" value="1"/>
</dbReference>
<dbReference type="PANTHER" id="PTHR43883:SF1">
    <property type="entry name" value="GLUCONOKINASE"/>
    <property type="match status" value="1"/>
</dbReference>
<dbReference type="AlphaFoldDB" id="A0AAW1NYG2"/>
<evidence type="ECO:0000256" key="1">
    <source>
        <dbReference type="SAM" id="MobiDB-lite"/>
    </source>
</evidence>
<feature type="region of interest" description="Disordered" evidence="1">
    <location>
        <begin position="39"/>
        <end position="67"/>
    </location>
</feature>
<gene>
    <name evidence="3" type="ORF">WJX73_005355</name>
</gene>
<name>A0AAW1NYG2_9CHLO</name>
<feature type="domain" description="RNA ligase" evidence="2">
    <location>
        <begin position="93"/>
        <end position="241"/>
    </location>
</feature>
<dbReference type="InterPro" id="IPR052732">
    <property type="entry name" value="Cell-binding_unc_protein"/>
</dbReference>